<evidence type="ECO:0000313" key="2">
    <source>
        <dbReference type="EMBL" id="KAG7499946.1"/>
    </source>
</evidence>
<dbReference type="AlphaFoldDB" id="A0AAV6R3I7"/>
<gene>
    <name evidence="2" type="ORF">JOB18_003359</name>
</gene>
<evidence type="ECO:0000313" key="3">
    <source>
        <dbReference type="Proteomes" id="UP000693946"/>
    </source>
</evidence>
<keyword evidence="3" id="KW-1185">Reference proteome</keyword>
<name>A0AAV6R3I7_SOLSE</name>
<accession>A0AAV6R3I7</accession>
<feature type="compositionally biased region" description="Low complexity" evidence="1">
    <location>
        <begin position="19"/>
        <end position="37"/>
    </location>
</feature>
<evidence type="ECO:0000256" key="1">
    <source>
        <dbReference type="SAM" id="MobiDB-lite"/>
    </source>
</evidence>
<proteinExistence type="predicted"/>
<feature type="region of interest" description="Disordered" evidence="1">
    <location>
        <begin position="1"/>
        <end position="64"/>
    </location>
</feature>
<organism evidence="2 3">
    <name type="scientific">Solea senegalensis</name>
    <name type="common">Senegalese sole</name>
    <dbReference type="NCBI Taxonomy" id="28829"/>
    <lineage>
        <taxon>Eukaryota</taxon>
        <taxon>Metazoa</taxon>
        <taxon>Chordata</taxon>
        <taxon>Craniata</taxon>
        <taxon>Vertebrata</taxon>
        <taxon>Euteleostomi</taxon>
        <taxon>Actinopterygii</taxon>
        <taxon>Neopterygii</taxon>
        <taxon>Teleostei</taxon>
        <taxon>Neoteleostei</taxon>
        <taxon>Acanthomorphata</taxon>
        <taxon>Carangaria</taxon>
        <taxon>Pleuronectiformes</taxon>
        <taxon>Pleuronectoidei</taxon>
        <taxon>Soleidae</taxon>
        <taxon>Solea</taxon>
    </lineage>
</organism>
<dbReference type="Proteomes" id="UP000693946">
    <property type="component" value="Linkage Group LG20"/>
</dbReference>
<reference evidence="2 3" key="1">
    <citation type="journal article" date="2021" name="Sci. Rep.">
        <title>Chromosome anchoring in Senegalese sole (Solea senegalensis) reveals sex-associated markers and genome rearrangements in flatfish.</title>
        <authorList>
            <person name="Guerrero-Cozar I."/>
            <person name="Gomez-Garrido J."/>
            <person name="Berbel C."/>
            <person name="Martinez-Blanch J.F."/>
            <person name="Alioto T."/>
            <person name="Claros M.G."/>
            <person name="Gagnaire P.A."/>
            <person name="Manchado M."/>
        </authorList>
    </citation>
    <scope>NUCLEOTIDE SEQUENCE [LARGE SCALE GENOMIC DNA]</scope>
    <source>
        <strain evidence="2">Sse05_10M</strain>
    </source>
</reference>
<protein>
    <submittedName>
        <fullName evidence="2">Uncharacterized protein</fullName>
    </submittedName>
</protein>
<dbReference type="EMBL" id="JAGKHQ010000013">
    <property type="protein sequence ID" value="KAG7499946.1"/>
    <property type="molecule type" value="Genomic_DNA"/>
</dbReference>
<sequence>MTSESDGANRRRTQEDNIPLSPTRSRHPPSSSSSSPRGQRAVREQRPAHTVNSQGECEENRDDAAVLGRLPVEGIRSRVRKDCAERLMFNKSERQTSRRADERL</sequence>
<comment type="caution">
    <text evidence="2">The sequence shown here is derived from an EMBL/GenBank/DDBJ whole genome shotgun (WGS) entry which is preliminary data.</text>
</comment>